<evidence type="ECO:0008006" key="3">
    <source>
        <dbReference type="Google" id="ProtNLM"/>
    </source>
</evidence>
<sequence>MDAIMSLTDFLSSTDAPIAVRKPQAKVAFGAAAPSGLAIDIPLLSPAADPWARSLVSVVSRCALAPHVDITHLQTASDTQAPAVALDDTGSIDLGYQDEGTHPVMHGHIHQLSLTTHHATTVTVANGGALLSQLRLNQSYEQQTAGDLVADLCNQAGVALGTVESGIDYPFYVIDDRINAFQHIHRLARHCGYLAYFDTTGALYFGPAQAGAAVQSFSYHNDILRLSVRQSTGASAAVTVTGAGAAGAQGQDAWSWLVKDPAGVTASAGDGRARRYRAPALRSVDAVQACAAGLANACSALALRGEIVTPGAPLVVVGSRIAISEAPGSEMNGEFLVTQVCHTYTKAAGFISVIQFTQSTSSGSALLGGLL</sequence>
<dbReference type="HOGENOM" id="CLU_786801_0_0_6"/>
<reference evidence="1 2" key="1">
    <citation type="journal article" date="2009" name="PLoS ONE">
        <title>The complete genome of Teredinibacter turnerae T7901: an intracellular endosymbiont of marine wood-boring bivalves (shipworms).</title>
        <authorList>
            <person name="Yang J.C."/>
            <person name="Madupu R."/>
            <person name="Durkin A.S."/>
            <person name="Ekborg N.A."/>
            <person name="Pedamallu C.S."/>
            <person name="Hostetler J.B."/>
            <person name="Radune D."/>
            <person name="Toms B.S."/>
            <person name="Henrissat B."/>
            <person name="Coutinho P.M."/>
            <person name="Schwarz S."/>
            <person name="Field L."/>
            <person name="Trindade-Silva A.E."/>
            <person name="Soares C.A.G."/>
            <person name="Elshahawi S."/>
            <person name="Hanora A."/>
            <person name="Schmidt E.W."/>
            <person name="Haygood M.G."/>
            <person name="Posfai J."/>
            <person name="Benner J."/>
            <person name="Madinger C."/>
            <person name="Nove J."/>
            <person name="Anton B."/>
            <person name="Chaudhary K."/>
            <person name="Foster J."/>
            <person name="Holman A."/>
            <person name="Kumar S."/>
            <person name="Lessard P.A."/>
            <person name="Luyten Y.A."/>
            <person name="Slatko B."/>
            <person name="Wood N."/>
            <person name="Wu B."/>
            <person name="Teplitski M."/>
            <person name="Mougous J.D."/>
            <person name="Ward N."/>
            <person name="Eisen J.A."/>
            <person name="Badger J.H."/>
            <person name="Distel D.L."/>
        </authorList>
    </citation>
    <scope>NUCLEOTIDE SEQUENCE [LARGE SCALE GENOMIC DNA]</scope>
    <source>
        <strain evidence="2">ATCC 39867 / T7901</strain>
    </source>
</reference>
<gene>
    <name evidence="1" type="ordered locus">TERTU_3730</name>
</gene>
<keyword evidence="2" id="KW-1185">Reference proteome</keyword>
<dbReference type="SUPFAM" id="SSF69279">
    <property type="entry name" value="Phage tail proteins"/>
    <property type="match status" value="1"/>
</dbReference>
<dbReference type="Pfam" id="PF05954">
    <property type="entry name" value="Phage_GPD"/>
    <property type="match status" value="1"/>
</dbReference>
<dbReference type="KEGG" id="ttu:TERTU_3730"/>
<proteinExistence type="predicted"/>
<dbReference type="eggNOG" id="COG3500">
    <property type="taxonomic scope" value="Bacteria"/>
</dbReference>
<dbReference type="RefSeq" id="WP_015817957.1">
    <property type="nucleotide sequence ID" value="NC_012997.1"/>
</dbReference>
<evidence type="ECO:0000313" key="1">
    <source>
        <dbReference type="EMBL" id="ACR11846.1"/>
    </source>
</evidence>
<dbReference type="STRING" id="377629.TERTU_3730"/>
<dbReference type="Proteomes" id="UP000009080">
    <property type="component" value="Chromosome"/>
</dbReference>
<accession>C5BSB2</accession>
<dbReference type="EMBL" id="CP001614">
    <property type="protein sequence ID" value="ACR11846.1"/>
    <property type="molecule type" value="Genomic_DNA"/>
</dbReference>
<name>C5BSB2_TERTT</name>
<dbReference type="OrthoDB" id="7056699at2"/>
<evidence type="ECO:0000313" key="2">
    <source>
        <dbReference type="Proteomes" id="UP000009080"/>
    </source>
</evidence>
<dbReference type="AlphaFoldDB" id="C5BSB2"/>
<organism evidence="1 2">
    <name type="scientific">Teredinibacter turnerae (strain ATCC 39867 / T7901)</name>
    <dbReference type="NCBI Taxonomy" id="377629"/>
    <lineage>
        <taxon>Bacteria</taxon>
        <taxon>Pseudomonadati</taxon>
        <taxon>Pseudomonadota</taxon>
        <taxon>Gammaproteobacteria</taxon>
        <taxon>Cellvibrionales</taxon>
        <taxon>Cellvibrionaceae</taxon>
        <taxon>Teredinibacter</taxon>
    </lineage>
</organism>
<protein>
    <recommendedName>
        <fullName evidence="3">Phage protein D</fullName>
    </recommendedName>
</protein>